<accession>A0A2S7WHK3</accession>
<gene>
    <name evidence="1" type="ORF">BTO16_13655</name>
</gene>
<dbReference type="Proteomes" id="UP000239068">
    <property type="component" value="Unassembled WGS sequence"/>
</dbReference>
<proteinExistence type="predicted"/>
<evidence type="ECO:0000313" key="2">
    <source>
        <dbReference type="Proteomes" id="UP000239068"/>
    </source>
</evidence>
<comment type="caution">
    <text evidence="1">The sequence shown here is derived from an EMBL/GenBank/DDBJ whole genome shotgun (WGS) entry which is preliminary data.</text>
</comment>
<keyword evidence="2" id="KW-1185">Reference proteome</keyword>
<name>A0A2S7WHK3_9FLAO</name>
<dbReference type="AlphaFoldDB" id="A0A2S7WHK3"/>
<reference evidence="1 2" key="1">
    <citation type="submission" date="2016-12" db="EMBL/GenBank/DDBJ databases">
        <title>Trade-off between light-utilization and light-protection in marine flavobacteria.</title>
        <authorList>
            <person name="Kumagai Y."/>
            <person name="Yoshizawa S."/>
            <person name="Kogure K."/>
            <person name="Iwasaki W."/>
        </authorList>
    </citation>
    <scope>NUCLEOTIDE SEQUENCE [LARGE SCALE GENOMIC DNA]</scope>
    <source>
        <strain evidence="1 2">ATCC 43844</strain>
    </source>
</reference>
<sequence length="82" mass="9602">MNLEEKRQALAKWILETDENVLNEVEAVYNVHCKKEEKNKEIVAYTVDGKALTKEMYIEKVKEAEKGTFISSKQLQKKILSW</sequence>
<organism evidence="1 2">
    <name type="scientific">Polaribacter glomeratus</name>
    <dbReference type="NCBI Taxonomy" id="102"/>
    <lineage>
        <taxon>Bacteria</taxon>
        <taxon>Pseudomonadati</taxon>
        <taxon>Bacteroidota</taxon>
        <taxon>Flavobacteriia</taxon>
        <taxon>Flavobacteriales</taxon>
        <taxon>Flavobacteriaceae</taxon>
    </lineage>
</organism>
<dbReference type="OrthoDB" id="1202543at2"/>
<dbReference type="RefSeq" id="WP_105022224.1">
    <property type="nucleotide sequence ID" value="NZ_MSCM01000002.1"/>
</dbReference>
<protein>
    <submittedName>
        <fullName evidence="1">Uncharacterized protein</fullName>
    </submittedName>
</protein>
<dbReference type="EMBL" id="MSCM01000002">
    <property type="protein sequence ID" value="PQJ76906.1"/>
    <property type="molecule type" value="Genomic_DNA"/>
</dbReference>
<evidence type="ECO:0000313" key="1">
    <source>
        <dbReference type="EMBL" id="PQJ76906.1"/>
    </source>
</evidence>